<evidence type="ECO:0000313" key="3">
    <source>
        <dbReference type="Proteomes" id="UP001303160"/>
    </source>
</evidence>
<evidence type="ECO:0000256" key="1">
    <source>
        <dbReference type="SAM" id="MobiDB-lite"/>
    </source>
</evidence>
<dbReference type="AlphaFoldDB" id="A0AAN7AXE0"/>
<evidence type="ECO:0000313" key="2">
    <source>
        <dbReference type="EMBL" id="KAK4200830.1"/>
    </source>
</evidence>
<dbReference type="Proteomes" id="UP001303160">
    <property type="component" value="Unassembled WGS sequence"/>
</dbReference>
<proteinExistence type="predicted"/>
<reference evidence="2" key="2">
    <citation type="submission" date="2023-05" db="EMBL/GenBank/DDBJ databases">
        <authorList>
            <consortium name="Lawrence Berkeley National Laboratory"/>
            <person name="Steindorff A."/>
            <person name="Hensen N."/>
            <person name="Bonometti L."/>
            <person name="Westerberg I."/>
            <person name="Brannstrom I.O."/>
            <person name="Guillou S."/>
            <person name="Cros-Aarteil S."/>
            <person name="Calhoun S."/>
            <person name="Haridas S."/>
            <person name="Kuo A."/>
            <person name="Mondo S."/>
            <person name="Pangilinan J."/>
            <person name="Riley R."/>
            <person name="Labutti K."/>
            <person name="Andreopoulos B."/>
            <person name="Lipzen A."/>
            <person name="Chen C."/>
            <person name="Yanf M."/>
            <person name="Daum C."/>
            <person name="Ng V."/>
            <person name="Clum A."/>
            <person name="Ohm R."/>
            <person name="Martin F."/>
            <person name="Silar P."/>
            <person name="Natvig D."/>
            <person name="Lalanne C."/>
            <person name="Gautier V."/>
            <person name="Ament-Velasquez S.L."/>
            <person name="Kruys A."/>
            <person name="Hutchinson M.I."/>
            <person name="Powell A.J."/>
            <person name="Barry K."/>
            <person name="Miller A.N."/>
            <person name="Grigoriev I.V."/>
            <person name="Debuchy R."/>
            <person name="Gladieux P."/>
            <person name="Thoren M.H."/>
            <person name="Johannesson H."/>
        </authorList>
    </citation>
    <scope>NUCLEOTIDE SEQUENCE</scope>
    <source>
        <strain evidence="2">CBS 315.58</strain>
    </source>
</reference>
<feature type="compositionally biased region" description="Polar residues" evidence="1">
    <location>
        <begin position="49"/>
        <end position="66"/>
    </location>
</feature>
<name>A0AAN7AXE0_9PEZI</name>
<accession>A0AAN7AXE0</accession>
<keyword evidence="3" id="KW-1185">Reference proteome</keyword>
<feature type="region of interest" description="Disordered" evidence="1">
    <location>
        <begin position="45"/>
        <end position="66"/>
    </location>
</feature>
<comment type="caution">
    <text evidence="2">The sequence shown here is derived from an EMBL/GenBank/DDBJ whole genome shotgun (WGS) entry which is preliminary data.</text>
</comment>
<reference evidence="2" key="1">
    <citation type="journal article" date="2023" name="Mol. Phylogenet. Evol.">
        <title>Genome-scale phylogeny and comparative genomics of the fungal order Sordariales.</title>
        <authorList>
            <person name="Hensen N."/>
            <person name="Bonometti L."/>
            <person name="Westerberg I."/>
            <person name="Brannstrom I.O."/>
            <person name="Guillou S."/>
            <person name="Cros-Aarteil S."/>
            <person name="Calhoun S."/>
            <person name="Haridas S."/>
            <person name="Kuo A."/>
            <person name="Mondo S."/>
            <person name="Pangilinan J."/>
            <person name="Riley R."/>
            <person name="LaButti K."/>
            <person name="Andreopoulos B."/>
            <person name="Lipzen A."/>
            <person name="Chen C."/>
            <person name="Yan M."/>
            <person name="Daum C."/>
            <person name="Ng V."/>
            <person name="Clum A."/>
            <person name="Steindorff A."/>
            <person name="Ohm R.A."/>
            <person name="Martin F."/>
            <person name="Silar P."/>
            <person name="Natvig D.O."/>
            <person name="Lalanne C."/>
            <person name="Gautier V."/>
            <person name="Ament-Velasquez S.L."/>
            <person name="Kruys A."/>
            <person name="Hutchinson M.I."/>
            <person name="Powell A.J."/>
            <person name="Barry K."/>
            <person name="Miller A.N."/>
            <person name="Grigoriev I.V."/>
            <person name="Debuchy R."/>
            <person name="Gladieux P."/>
            <person name="Hiltunen Thoren M."/>
            <person name="Johannesson H."/>
        </authorList>
    </citation>
    <scope>NUCLEOTIDE SEQUENCE</scope>
    <source>
        <strain evidence="2">CBS 315.58</strain>
    </source>
</reference>
<protein>
    <submittedName>
        <fullName evidence="2">Uncharacterized protein</fullName>
    </submittedName>
</protein>
<gene>
    <name evidence="2" type="ORF">QBC40DRAFT_296223</name>
</gene>
<organism evidence="2 3">
    <name type="scientific">Triangularia verruculosa</name>
    <dbReference type="NCBI Taxonomy" id="2587418"/>
    <lineage>
        <taxon>Eukaryota</taxon>
        <taxon>Fungi</taxon>
        <taxon>Dikarya</taxon>
        <taxon>Ascomycota</taxon>
        <taxon>Pezizomycotina</taxon>
        <taxon>Sordariomycetes</taxon>
        <taxon>Sordariomycetidae</taxon>
        <taxon>Sordariales</taxon>
        <taxon>Podosporaceae</taxon>
        <taxon>Triangularia</taxon>
    </lineage>
</organism>
<dbReference type="EMBL" id="MU863914">
    <property type="protein sequence ID" value="KAK4200830.1"/>
    <property type="molecule type" value="Genomic_DNA"/>
</dbReference>
<sequence>MTEIPGALGSPDLQNLKTFPSCLRVPVELEDCCSHPRKAERSRYMEYRTSVSTSKPNTPRADQNLSSPMGLLPYQCSIIKSLTGDAGQRKTWFVSPGIYHKAARLITSDVQIEPDSPSDLRFSLPARRKQNFLQAFHRHCQSVNITGRDHVNLSNDPSHGVEGGSDSSGHPRIVCFHIPAKPRTFCQRRPVCGTLDAEAGRGWNRSGEFGRDQLPAGTYVCMYKFPSPFPVFSGKLAMSPQTQNLSVRGTFRSPACLNVRGHS</sequence>